<evidence type="ECO:0000313" key="2">
    <source>
        <dbReference type="Proteomes" id="UP001236569"/>
    </source>
</evidence>
<sequence>MKAQTLTKAKKQNWKPLKSVTPVQISAKNIEGVKVIAANTDSKKLVIA</sequence>
<accession>A0ABT6YKD4</accession>
<keyword evidence="2" id="KW-1185">Reference proteome</keyword>
<dbReference type="EMBL" id="JASHID010000003">
    <property type="protein sequence ID" value="MDI9864047.1"/>
    <property type="molecule type" value="Genomic_DNA"/>
</dbReference>
<proteinExistence type="predicted"/>
<name>A0ABT6YKD4_9BACT</name>
<evidence type="ECO:0000313" key="1">
    <source>
        <dbReference type="EMBL" id="MDI9864047.1"/>
    </source>
</evidence>
<dbReference type="Proteomes" id="UP001236569">
    <property type="component" value="Unassembled WGS sequence"/>
</dbReference>
<protein>
    <submittedName>
        <fullName evidence="1">Uncharacterized protein</fullName>
    </submittedName>
</protein>
<reference evidence="1 2" key="1">
    <citation type="submission" date="2023-05" db="EMBL/GenBank/DDBJ databases">
        <title>Novel species of genus Flectobacillus isolated from stream in China.</title>
        <authorList>
            <person name="Lu H."/>
        </authorList>
    </citation>
    <scope>NUCLEOTIDE SEQUENCE [LARGE SCALE GENOMIC DNA]</scope>
    <source>
        <strain evidence="1 2">DC10W</strain>
    </source>
</reference>
<dbReference type="RefSeq" id="WP_283369276.1">
    <property type="nucleotide sequence ID" value="NZ_JASHID010000003.1"/>
</dbReference>
<gene>
    <name evidence="1" type="ORF">QM480_06920</name>
</gene>
<organism evidence="1 2">
    <name type="scientific">Flectobacillus longus</name>
    <dbReference type="NCBI Taxonomy" id="2984207"/>
    <lineage>
        <taxon>Bacteria</taxon>
        <taxon>Pseudomonadati</taxon>
        <taxon>Bacteroidota</taxon>
        <taxon>Cytophagia</taxon>
        <taxon>Cytophagales</taxon>
        <taxon>Flectobacillaceae</taxon>
        <taxon>Flectobacillus</taxon>
    </lineage>
</organism>
<comment type="caution">
    <text evidence="1">The sequence shown here is derived from an EMBL/GenBank/DDBJ whole genome shotgun (WGS) entry which is preliminary data.</text>
</comment>